<dbReference type="PANTHER" id="PTHR21581">
    <property type="entry name" value="D-ALANYL-D-ALANINE CARBOXYPEPTIDASE"/>
    <property type="match status" value="1"/>
</dbReference>
<evidence type="ECO:0000256" key="5">
    <source>
        <dbReference type="ARBA" id="ARBA00022984"/>
    </source>
</evidence>
<evidence type="ECO:0000256" key="7">
    <source>
        <dbReference type="RuleBase" id="RU004016"/>
    </source>
</evidence>
<reference evidence="10 11" key="1">
    <citation type="submission" date="2021-03" db="EMBL/GenBank/DDBJ databases">
        <title>Genomic Encyclopedia of Type Strains, Phase IV (KMG-IV): sequencing the most valuable type-strain genomes for metagenomic binning, comparative biology and taxonomic classification.</title>
        <authorList>
            <person name="Goeker M."/>
        </authorList>
    </citation>
    <scope>NUCLEOTIDE SEQUENCE [LARGE SCALE GENOMIC DNA]</scope>
    <source>
        <strain evidence="10 11">DSM 28783</strain>
    </source>
</reference>
<keyword evidence="4" id="KW-0133">Cell shape</keyword>
<sequence>MNKNKFYIIITFIIVFLLNFDSVYAKDQAPTPSPQIYGMAAITVDMQTGEIIYEKNIDSKIYPASTTKLLTALILAESKSKNSTLTYTKDAKMQPTSSLNRDIHPIDIGDSMSAESAMDAMLMHSANDIAYMIGENLSKDIPHFADKMNKKVKDLNLKNTHFVTPNGLHNKDHYSTAYDMSVIGRQAFKNKWIRETINKSAITIKTKKGISFPIKNTNKLLGKDGCIGGKTGYTDPAGRCLVAVYERSGRKILGVVMKSEYDPNDTYVFNDMEKIINWSYSKKPDILYKKNSIIVNKTLKYKPLIVGPHVNITIPIKVSDNVLYYENAVNKNELKQNIKLNNLNIKNLNGTNPIGTLNIKQRENSKDYKLYSSLASNQLIKKVLPFYIAAFVILFLVILIFILILRKFYFNKYNKNPLS</sequence>
<dbReference type="InterPro" id="IPR012338">
    <property type="entry name" value="Beta-lactam/transpept-like"/>
</dbReference>
<evidence type="ECO:0000256" key="6">
    <source>
        <dbReference type="ARBA" id="ARBA00023316"/>
    </source>
</evidence>
<keyword evidence="5" id="KW-0573">Peptidoglycan synthesis</keyword>
<feature type="transmembrane region" description="Helical" evidence="8">
    <location>
        <begin position="384"/>
        <end position="405"/>
    </location>
</feature>
<evidence type="ECO:0000256" key="4">
    <source>
        <dbReference type="ARBA" id="ARBA00022960"/>
    </source>
</evidence>
<evidence type="ECO:0000256" key="2">
    <source>
        <dbReference type="ARBA" id="ARBA00022729"/>
    </source>
</evidence>
<dbReference type="Gene3D" id="3.40.710.10">
    <property type="entry name" value="DD-peptidase/beta-lactamase superfamily"/>
    <property type="match status" value="1"/>
</dbReference>
<dbReference type="Pfam" id="PF00768">
    <property type="entry name" value="Peptidase_S11"/>
    <property type="match status" value="1"/>
</dbReference>
<dbReference type="InterPro" id="IPR001967">
    <property type="entry name" value="Peptidase_S11_N"/>
</dbReference>
<gene>
    <name evidence="10" type="ORF">J2Z42_000374</name>
</gene>
<dbReference type="EC" id="3.4.16.4" evidence="10"/>
<keyword evidence="2" id="KW-0732">Signal</keyword>
<organism evidence="10 11">
    <name type="scientific">Clostridium algifaecis</name>
    <dbReference type="NCBI Taxonomy" id="1472040"/>
    <lineage>
        <taxon>Bacteria</taxon>
        <taxon>Bacillati</taxon>
        <taxon>Bacillota</taxon>
        <taxon>Clostridia</taxon>
        <taxon>Eubacteriales</taxon>
        <taxon>Clostridiaceae</taxon>
        <taxon>Clostridium</taxon>
    </lineage>
</organism>
<dbReference type="SUPFAM" id="SSF56601">
    <property type="entry name" value="beta-lactamase/transpeptidase-like"/>
    <property type="match status" value="1"/>
</dbReference>
<dbReference type="PRINTS" id="PR00725">
    <property type="entry name" value="DADACBPTASE1"/>
</dbReference>
<comment type="similarity">
    <text evidence="1 7">Belongs to the peptidase S11 family.</text>
</comment>
<keyword evidence="3 10" id="KW-0378">Hydrolase</keyword>
<keyword evidence="10" id="KW-0121">Carboxypeptidase</keyword>
<evidence type="ECO:0000313" key="10">
    <source>
        <dbReference type="EMBL" id="MBP2031709.1"/>
    </source>
</evidence>
<evidence type="ECO:0000259" key="9">
    <source>
        <dbReference type="Pfam" id="PF00768"/>
    </source>
</evidence>
<evidence type="ECO:0000256" key="1">
    <source>
        <dbReference type="ARBA" id="ARBA00007164"/>
    </source>
</evidence>
<dbReference type="Proteomes" id="UP001519307">
    <property type="component" value="Unassembled WGS sequence"/>
</dbReference>
<dbReference type="PANTHER" id="PTHR21581:SF26">
    <property type="entry name" value="D-ALANYL-D-ALANINE ENDOPEPTIDASE"/>
    <property type="match status" value="1"/>
</dbReference>
<proteinExistence type="inferred from homology"/>
<keyword evidence="8" id="KW-0812">Transmembrane</keyword>
<keyword evidence="8" id="KW-1133">Transmembrane helix</keyword>
<dbReference type="EMBL" id="JAGGLM010000001">
    <property type="protein sequence ID" value="MBP2031709.1"/>
    <property type="molecule type" value="Genomic_DNA"/>
</dbReference>
<protein>
    <submittedName>
        <fullName evidence="10">D-alanyl-D-alanine carboxypeptidase</fullName>
        <ecNumber evidence="10">3.4.16.4</ecNumber>
    </submittedName>
</protein>
<comment type="caution">
    <text evidence="10">The sequence shown here is derived from an EMBL/GenBank/DDBJ whole genome shotgun (WGS) entry which is preliminary data.</text>
</comment>
<evidence type="ECO:0000313" key="11">
    <source>
        <dbReference type="Proteomes" id="UP001519307"/>
    </source>
</evidence>
<keyword evidence="6" id="KW-0961">Cell wall biogenesis/degradation</keyword>
<accession>A0ABS4KNU3</accession>
<feature type="domain" description="Peptidase S11 D-alanyl-D-alanine carboxypeptidase A N-terminal" evidence="9">
    <location>
        <begin position="33"/>
        <end position="259"/>
    </location>
</feature>
<name>A0ABS4KNU3_9CLOT</name>
<dbReference type="GO" id="GO:0009002">
    <property type="term" value="F:serine-type D-Ala-D-Ala carboxypeptidase activity"/>
    <property type="evidence" value="ECO:0007669"/>
    <property type="project" value="UniProtKB-EC"/>
</dbReference>
<keyword evidence="8" id="KW-0472">Membrane</keyword>
<dbReference type="InterPro" id="IPR018044">
    <property type="entry name" value="Peptidase_S11"/>
</dbReference>
<evidence type="ECO:0000256" key="3">
    <source>
        <dbReference type="ARBA" id="ARBA00022801"/>
    </source>
</evidence>
<keyword evidence="11" id="KW-1185">Reference proteome</keyword>
<keyword evidence="10" id="KW-0645">Protease</keyword>
<evidence type="ECO:0000256" key="8">
    <source>
        <dbReference type="SAM" id="Phobius"/>
    </source>
</evidence>